<evidence type="ECO:0000256" key="4">
    <source>
        <dbReference type="PROSITE-ProRule" id="PRU00335"/>
    </source>
</evidence>
<dbReference type="RefSeq" id="WP_379990986.1">
    <property type="nucleotide sequence ID" value="NZ_JBHSMB010000010.1"/>
</dbReference>
<protein>
    <submittedName>
        <fullName evidence="7">TetR/AcrR family transcriptional regulator</fullName>
    </submittedName>
</protein>
<accession>A0ABU5E687</accession>
<dbReference type="PROSITE" id="PS01081">
    <property type="entry name" value="HTH_TETR_1"/>
    <property type="match status" value="1"/>
</dbReference>
<evidence type="ECO:0000313" key="7">
    <source>
        <dbReference type="EMBL" id="MDY0881681.1"/>
    </source>
</evidence>
<keyword evidence="1" id="KW-0805">Transcription regulation</keyword>
<dbReference type="Pfam" id="PF00440">
    <property type="entry name" value="TetR_N"/>
    <property type="match status" value="1"/>
</dbReference>
<organism evidence="7 8">
    <name type="scientific">Dongia soli</name>
    <dbReference type="NCBI Taxonomy" id="600628"/>
    <lineage>
        <taxon>Bacteria</taxon>
        <taxon>Pseudomonadati</taxon>
        <taxon>Pseudomonadota</taxon>
        <taxon>Alphaproteobacteria</taxon>
        <taxon>Rhodospirillales</taxon>
        <taxon>Dongiaceae</taxon>
        <taxon>Dongia</taxon>
    </lineage>
</organism>
<dbReference type="InterPro" id="IPR050109">
    <property type="entry name" value="HTH-type_TetR-like_transc_reg"/>
</dbReference>
<dbReference type="InterPro" id="IPR001647">
    <property type="entry name" value="HTH_TetR"/>
</dbReference>
<dbReference type="Proteomes" id="UP001279642">
    <property type="component" value="Unassembled WGS sequence"/>
</dbReference>
<gene>
    <name evidence="7" type="ORF">SMD27_02385</name>
</gene>
<dbReference type="SUPFAM" id="SSF46689">
    <property type="entry name" value="Homeodomain-like"/>
    <property type="match status" value="1"/>
</dbReference>
<comment type="caution">
    <text evidence="7">The sequence shown here is derived from an EMBL/GenBank/DDBJ whole genome shotgun (WGS) entry which is preliminary data.</text>
</comment>
<reference evidence="7 8" key="1">
    <citation type="journal article" date="2016" name="Antonie Van Leeuwenhoek">
        <title>Dongia soli sp. nov., isolated from soil from Dokdo, Korea.</title>
        <authorList>
            <person name="Kim D.U."/>
            <person name="Lee H."/>
            <person name="Kim H."/>
            <person name="Kim S.G."/>
            <person name="Ka J.O."/>
        </authorList>
    </citation>
    <scope>NUCLEOTIDE SEQUENCE [LARGE SCALE GENOMIC DNA]</scope>
    <source>
        <strain evidence="7 8">D78</strain>
    </source>
</reference>
<feature type="region of interest" description="Disordered" evidence="5">
    <location>
        <begin position="1"/>
        <end position="24"/>
    </location>
</feature>
<dbReference type="PANTHER" id="PTHR30055">
    <property type="entry name" value="HTH-TYPE TRANSCRIPTIONAL REGULATOR RUTR"/>
    <property type="match status" value="1"/>
</dbReference>
<evidence type="ECO:0000313" key="8">
    <source>
        <dbReference type="Proteomes" id="UP001279642"/>
    </source>
</evidence>
<proteinExistence type="predicted"/>
<dbReference type="Gene3D" id="1.10.357.10">
    <property type="entry name" value="Tetracycline Repressor, domain 2"/>
    <property type="match status" value="1"/>
</dbReference>
<dbReference type="PROSITE" id="PS50977">
    <property type="entry name" value="HTH_TETR_2"/>
    <property type="match status" value="1"/>
</dbReference>
<evidence type="ECO:0000256" key="5">
    <source>
        <dbReference type="SAM" id="MobiDB-lite"/>
    </source>
</evidence>
<dbReference type="PANTHER" id="PTHR30055:SF234">
    <property type="entry name" value="HTH-TYPE TRANSCRIPTIONAL REGULATOR BETI"/>
    <property type="match status" value="1"/>
</dbReference>
<dbReference type="PRINTS" id="PR00455">
    <property type="entry name" value="HTHTETR"/>
</dbReference>
<evidence type="ECO:0000259" key="6">
    <source>
        <dbReference type="PROSITE" id="PS50977"/>
    </source>
</evidence>
<dbReference type="EMBL" id="JAXCLW010000001">
    <property type="protein sequence ID" value="MDY0881681.1"/>
    <property type="molecule type" value="Genomic_DNA"/>
</dbReference>
<evidence type="ECO:0000256" key="3">
    <source>
        <dbReference type="ARBA" id="ARBA00023163"/>
    </source>
</evidence>
<keyword evidence="8" id="KW-1185">Reference proteome</keyword>
<feature type="DNA-binding region" description="H-T-H motif" evidence="4">
    <location>
        <begin position="51"/>
        <end position="70"/>
    </location>
</feature>
<evidence type="ECO:0000256" key="2">
    <source>
        <dbReference type="ARBA" id="ARBA00023125"/>
    </source>
</evidence>
<evidence type="ECO:0000256" key="1">
    <source>
        <dbReference type="ARBA" id="ARBA00023015"/>
    </source>
</evidence>
<name>A0ABU5E687_9PROT</name>
<dbReference type="InterPro" id="IPR023772">
    <property type="entry name" value="DNA-bd_HTH_TetR-type_CS"/>
</dbReference>
<keyword evidence="2 4" id="KW-0238">DNA-binding</keyword>
<sequence length="230" mass="25030">MVTQAVENGESHEGAGNDMSGLRDQQKKKRREAILAVSARLFGKQGYAATSMEEIAAAAELSVGTLYNYFKSKGDITLALYRADLEMVRKASEAVILEPSVDPVKAIIKLMEADLNTTPDYLDGNAWQELLVAAFTSPSSSMAVEWEGGDLMRVDLFGRLLGALQERGHIGKQADIRSAAEVLGALSLTYFMHWLVNLKAGRIDQDSCPIAGPTKRMLTRQVKQLVAGLV</sequence>
<dbReference type="InterPro" id="IPR009057">
    <property type="entry name" value="Homeodomain-like_sf"/>
</dbReference>
<keyword evidence="3" id="KW-0804">Transcription</keyword>
<feature type="domain" description="HTH tetR-type" evidence="6">
    <location>
        <begin position="28"/>
        <end position="88"/>
    </location>
</feature>